<feature type="compositionally biased region" description="Basic and acidic residues" evidence="1">
    <location>
        <begin position="9"/>
        <end position="21"/>
    </location>
</feature>
<dbReference type="AlphaFoldDB" id="U6LU85"/>
<organism evidence="2 3">
    <name type="scientific">Eimeria brunetti</name>
    <dbReference type="NCBI Taxonomy" id="51314"/>
    <lineage>
        <taxon>Eukaryota</taxon>
        <taxon>Sar</taxon>
        <taxon>Alveolata</taxon>
        <taxon>Apicomplexa</taxon>
        <taxon>Conoidasida</taxon>
        <taxon>Coccidia</taxon>
        <taxon>Eucoccidiorida</taxon>
        <taxon>Eimeriorina</taxon>
        <taxon>Eimeriidae</taxon>
        <taxon>Eimeria</taxon>
    </lineage>
</organism>
<evidence type="ECO:0000256" key="1">
    <source>
        <dbReference type="SAM" id="MobiDB-lite"/>
    </source>
</evidence>
<name>U6LU85_9EIME</name>
<dbReference type="VEuPathDB" id="ToxoDB:EBH_0005110"/>
<protein>
    <submittedName>
        <fullName evidence="2">Uncharacterized protein</fullName>
    </submittedName>
</protein>
<sequence>MVGEGPPEAIERLGPHWSQEDVGTHGPFYSLVATGSPGDTKRDVAKCCNSGHLRPIADAPLGEMEYSEQGLEEGAFVCQLLQ</sequence>
<dbReference type="Proteomes" id="UP000030750">
    <property type="component" value="Unassembled WGS sequence"/>
</dbReference>
<proteinExistence type="predicted"/>
<evidence type="ECO:0000313" key="2">
    <source>
        <dbReference type="EMBL" id="CDJ52833.1"/>
    </source>
</evidence>
<feature type="region of interest" description="Disordered" evidence="1">
    <location>
        <begin position="1"/>
        <end position="21"/>
    </location>
</feature>
<dbReference type="EMBL" id="HG713202">
    <property type="protein sequence ID" value="CDJ52833.1"/>
    <property type="molecule type" value="Genomic_DNA"/>
</dbReference>
<evidence type="ECO:0000313" key="3">
    <source>
        <dbReference type="Proteomes" id="UP000030750"/>
    </source>
</evidence>
<accession>U6LU85</accession>
<reference evidence="2" key="1">
    <citation type="submission" date="2013-10" db="EMBL/GenBank/DDBJ databases">
        <title>Genomic analysis of the causative agents of coccidiosis in chickens.</title>
        <authorList>
            <person name="Reid A.J."/>
            <person name="Blake D."/>
            <person name="Billington K."/>
            <person name="Browne H."/>
            <person name="Dunn M."/>
            <person name="Hung S."/>
            <person name="Kawahara F."/>
            <person name="Miranda-Saavedra D."/>
            <person name="Mourier T."/>
            <person name="Nagra H."/>
            <person name="Otto T.D."/>
            <person name="Rawlings N."/>
            <person name="Sanchez A."/>
            <person name="Sanders M."/>
            <person name="Subramaniam C."/>
            <person name="Tay Y."/>
            <person name="Dear P."/>
            <person name="Doerig C."/>
            <person name="Gruber A."/>
            <person name="Parkinson J."/>
            <person name="Shirley M."/>
            <person name="Wan K.L."/>
            <person name="Berriman M."/>
            <person name="Tomley F."/>
            <person name="Pain A."/>
        </authorList>
    </citation>
    <scope>NUCLEOTIDE SEQUENCE [LARGE SCALE GENOMIC DNA]</scope>
    <source>
        <strain evidence="2">Houghton</strain>
    </source>
</reference>
<gene>
    <name evidence="2" type="ORF">EBH_0005110</name>
</gene>
<keyword evidence="3" id="KW-1185">Reference proteome</keyword>
<reference evidence="2" key="2">
    <citation type="submission" date="2013-10" db="EMBL/GenBank/DDBJ databases">
        <authorList>
            <person name="Aslett M."/>
        </authorList>
    </citation>
    <scope>NUCLEOTIDE SEQUENCE [LARGE SCALE GENOMIC DNA]</scope>
    <source>
        <strain evidence="2">Houghton</strain>
    </source>
</reference>